<comment type="caution">
    <text evidence="2">The sequence shown here is derived from an EMBL/GenBank/DDBJ whole genome shotgun (WGS) entry which is preliminary data.</text>
</comment>
<gene>
    <name evidence="2" type="ORF">MUA00_05385</name>
</gene>
<keyword evidence="3" id="KW-1185">Reference proteome</keyword>
<evidence type="ECO:0000259" key="1">
    <source>
        <dbReference type="Pfam" id="PF25670"/>
    </source>
</evidence>
<feature type="domain" description="Phage tail protein C-terminal" evidence="1">
    <location>
        <begin position="73"/>
        <end position="206"/>
    </location>
</feature>
<accession>A0A9X3ABW5</accession>
<sequence length="217" mass="23932">MPDAESRAIGFSNTNGNTSFPTQGPYMNCLWSYDLNSAIMHAVQAGNATPVHFFRCRTTAGWQAWQRYWTSTNTTQASDGTLKAASPIIKLFADGSFETNAESEGCTVQRLRVGEYLIEGCEALNADAGWGGWDGGFDIPTDKNKQPLIWLDYEVNADGSVFVKTYHRTYPDSPAFARNEIDGLSDGDPVDIPADQFVSVRVEMPQDSVWNQRQAAV</sequence>
<dbReference type="EMBL" id="JALHAP010000072">
    <property type="protein sequence ID" value="MCT4701238.1"/>
    <property type="molecule type" value="Genomic_DNA"/>
</dbReference>
<dbReference type="Proteomes" id="UP001150641">
    <property type="component" value="Unassembled WGS sequence"/>
</dbReference>
<dbReference type="InterPro" id="IPR058008">
    <property type="entry name" value="Gp26_C"/>
</dbReference>
<evidence type="ECO:0000313" key="2">
    <source>
        <dbReference type="EMBL" id="MCT4701238.1"/>
    </source>
</evidence>
<protein>
    <recommendedName>
        <fullName evidence="1">Phage tail protein C-terminal domain-containing protein</fullName>
    </recommendedName>
</protein>
<dbReference type="Pfam" id="PF25670">
    <property type="entry name" value="Phage_tail_C_2"/>
    <property type="match status" value="1"/>
</dbReference>
<proteinExistence type="predicted"/>
<organism evidence="2 3">
    <name type="scientific">Dryocola boscaweniae</name>
    <dbReference type="NCBI Taxonomy" id="2925397"/>
    <lineage>
        <taxon>Bacteria</taxon>
        <taxon>Pseudomonadati</taxon>
        <taxon>Pseudomonadota</taxon>
        <taxon>Gammaproteobacteria</taxon>
        <taxon>Enterobacterales</taxon>
        <taxon>Enterobacteriaceae</taxon>
        <taxon>Dryocola</taxon>
    </lineage>
</organism>
<name>A0A9X3ABW5_9ENTR</name>
<dbReference type="AlphaFoldDB" id="A0A9X3ABW5"/>
<dbReference type="RefSeq" id="WP_271124999.1">
    <property type="nucleotide sequence ID" value="NZ_JALHAN010000069.1"/>
</dbReference>
<evidence type="ECO:0000313" key="3">
    <source>
        <dbReference type="Proteomes" id="UP001150641"/>
    </source>
</evidence>
<reference evidence="2" key="1">
    <citation type="submission" date="2022-03" db="EMBL/GenBank/DDBJ databases">
        <title>Proposal of a novel genus Dryocolo and two novel species.</title>
        <authorList>
            <person name="Maddock D.W."/>
            <person name="Brady C.L."/>
            <person name="Denman S."/>
            <person name="Arnold D."/>
        </authorList>
    </citation>
    <scope>NUCLEOTIDE SEQUENCE</scope>
    <source>
        <strain evidence="2">H6W4</strain>
    </source>
</reference>